<evidence type="ECO:0000313" key="3">
    <source>
        <dbReference type="EMBL" id="MBP4142341.1"/>
    </source>
</evidence>
<dbReference type="RefSeq" id="WP_188050363.1">
    <property type="nucleotide sequence ID" value="NZ_JAGFBU010000004.1"/>
</dbReference>
<evidence type="ECO:0000256" key="1">
    <source>
        <dbReference type="SAM" id="Phobius"/>
    </source>
</evidence>
<keyword evidence="1" id="KW-0812">Transmembrane</keyword>
<accession>A0ABS5CUP4</accession>
<keyword evidence="4" id="KW-1185">Reference proteome</keyword>
<organism evidence="3 4">
    <name type="scientific">Flavobacterium flabelliforme</name>
    <dbReference type="NCBI Taxonomy" id="2816119"/>
    <lineage>
        <taxon>Bacteria</taxon>
        <taxon>Pseudomonadati</taxon>
        <taxon>Bacteroidota</taxon>
        <taxon>Flavobacteriia</taxon>
        <taxon>Flavobacteriales</taxon>
        <taxon>Flavobacteriaceae</taxon>
        <taxon>Flavobacterium</taxon>
    </lineage>
</organism>
<gene>
    <name evidence="3" type="ORF">J3S90_11060</name>
</gene>
<dbReference type="Proteomes" id="UP000674217">
    <property type="component" value="Unassembled WGS sequence"/>
</dbReference>
<feature type="transmembrane region" description="Helical" evidence="1">
    <location>
        <begin position="7"/>
        <end position="27"/>
    </location>
</feature>
<feature type="domain" description="Mce/MlaD" evidence="2">
    <location>
        <begin position="36"/>
        <end position="112"/>
    </location>
</feature>
<keyword evidence="1" id="KW-1133">Transmembrane helix</keyword>
<keyword evidence="1" id="KW-0472">Membrane</keyword>
<dbReference type="EMBL" id="JAGFBU010000004">
    <property type="protein sequence ID" value="MBP4142341.1"/>
    <property type="molecule type" value="Genomic_DNA"/>
</dbReference>
<proteinExistence type="predicted"/>
<dbReference type="PANTHER" id="PTHR33371">
    <property type="entry name" value="INTERMEMBRANE PHOSPHOLIPID TRANSPORT SYSTEM BINDING PROTEIN MLAD-RELATED"/>
    <property type="match status" value="1"/>
</dbReference>
<dbReference type="InterPro" id="IPR003399">
    <property type="entry name" value="Mce/MlaD"/>
</dbReference>
<name>A0ABS5CUP4_9FLAO</name>
<reference evidence="3 4" key="1">
    <citation type="submission" date="2021-03" db="EMBL/GenBank/DDBJ databases">
        <title>Flavobacterium Flabelliformis Sp. Nov. And Flavobacterium Geliluteum Sp. Nov., Two Novel Multidrug Resistant Psychrophilic Species Isolated From Antarctica.</title>
        <authorList>
            <person name="Kralova S."/>
            <person name="Busse H.J."/>
            <person name="Bezdicek M."/>
            <person name="Nykrynova M."/>
            <person name="Kroupova E."/>
            <person name="Krsek D."/>
            <person name="Sedlacek I."/>
        </authorList>
    </citation>
    <scope>NUCLEOTIDE SEQUENCE [LARGE SCALE GENOMIC DNA]</scope>
    <source>
        <strain evidence="3 4">P4023</strain>
    </source>
</reference>
<evidence type="ECO:0000313" key="4">
    <source>
        <dbReference type="Proteomes" id="UP000674217"/>
    </source>
</evidence>
<protein>
    <submittedName>
        <fullName evidence="3">MCE family protein</fullName>
    </submittedName>
</protein>
<comment type="caution">
    <text evidence="3">The sequence shown here is derived from an EMBL/GenBank/DDBJ whole genome shotgun (WGS) entry which is preliminary data.</text>
</comment>
<sequence>MKITREIKTAILVIASILLFIWGYSFLKGRDLFTNYKTFYVEYKSVEGLATSAPVTLNGLVVGKVSSITINENTGALLVELQLKTDFPISQSSVASIYEPGFIGGKQIAIIPNFADKTLAVDGQKLQAGVKMGLTDKVGDQLAPLQEKLEKLLGSTEKLISGLNNVLDQKGQQDLKLTLAELSKTIEQFHIASKSVNGLLDTNKTQINGVVTNFSKISDDFSKISSSLNKADLGKTVQNLNTTLAKVDGIVTGLESGKGSMGKLLNDEAFYQNIKTSTKELELLLQDVRLNPTRYVNISVFGKKNKPYVAPEKDSVSTVKN</sequence>
<dbReference type="PANTHER" id="PTHR33371:SF4">
    <property type="entry name" value="INTERMEMBRANE PHOSPHOLIPID TRANSPORT SYSTEM BINDING PROTEIN MLAD"/>
    <property type="match status" value="1"/>
</dbReference>
<dbReference type="InterPro" id="IPR052336">
    <property type="entry name" value="MlaD_Phospholipid_Transporter"/>
</dbReference>
<dbReference type="Pfam" id="PF02470">
    <property type="entry name" value="MlaD"/>
    <property type="match status" value="1"/>
</dbReference>
<evidence type="ECO:0000259" key="2">
    <source>
        <dbReference type="Pfam" id="PF02470"/>
    </source>
</evidence>